<protein>
    <recommendedName>
        <fullName evidence="4">NERD domain-containing protein</fullName>
    </recommendedName>
</protein>
<dbReference type="RefSeq" id="WP_345620272.1">
    <property type="nucleotide sequence ID" value="NZ_BAABIG010000026.1"/>
</dbReference>
<name>A0ABP9BXZ9_9ACTN</name>
<keyword evidence="1" id="KW-0812">Transmembrane</keyword>
<dbReference type="InterPro" id="IPR046492">
    <property type="entry name" value="DUF6585"/>
</dbReference>
<evidence type="ECO:0000256" key="1">
    <source>
        <dbReference type="SAM" id="Phobius"/>
    </source>
</evidence>
<sequence length="279" mass="29620">MSVPDSPSPEAARLAVRHRLGRLDHTFAPAKELDVREGLRGLFLAGSLLGVACLATGGVLLGVHVSWAFGLYPLAVAVLGAGALVNSPNVRKGLGGRRLYLFEAGLVVDMGRGRLFAVRWDQAVLYQETVRHVIRYKDTEAPWGSTHASTLVAPGGARIQISDFFAGHGTWAPLISEAVARAQAPRVWQSVREGRRAAHGPFVLDVTGVAAGRGGVLPWPEVEAIDVHQGVVVVRRRGHPGTWASVQSRTVPNLLAFLTVASNLRSGATDATDVTDVTG</sequence>
<dbReference type="Pfam" id="PF20226">
    <property type="entry name" value="DUF6585"/>
    <property type="match status" value="1"/>
</dbReference>
<keyword evidence="3" id="KW-1185">Reference proteome</keyword>
<keyword evidence="1" id="KW-0472">Membrane</keyword>
<accession>A0ABP9BXZ9</accession>
<organism evidence="2 3">
    <name type="scientific">Streptomyces ziwulingensis</name>
    <dbReference type="NCBI Taxonomy" id="1045501"/>
    <lineage>
        <taxon>Bacteria</taxon>
        <taxon>Bacillati</taxon>
        <taxon>Actinomycetota</taxon>
        <taxon>Actinomycetes</taxon>
        <taxon>Kitasatosporales</taxon>
        <taxon>Streptomycetaceae</taxon>
        <taxon>Streptomyces</taxon>
    </lineage>
</organism>
<evidence type="ECO:0000313" key="2">
    <source>
        <dbReference type="EMBL" id="GAA4800895.1"/>
    </source>
</evidence>
<evidence type="ECO:0008006" key="4">
    <source>
        <dbReference type="Google" id="ProtNLM"/>
    </source>
</evidence>
<keyword evidence="1" id="KW-1133">Transmembrane helix</keyword>
<proteinExistence type="predicted"/>
<evidence type="ECO:0000313" key="3">
    <source>
        <dbReference type="Proteomes" id="UP001501265"/>
    </source>
</evidence>
<reference evidence="3" key="1">
    <citation type="journal article" date="2019" name="Int. J. Syst. Evol. Microbiol.">
        <title>The Global Catalogue of Microorganisms (GCM) 10K type strain sequencing project: providing services to taxonomists for standard genome sequencing and annotation.</title>
        <authorList>
            <consortium name="The Broad Institute Genomics Platform"/>
            <consortium name="The Broad Institute Genome Sequencing Center for Infectious Disease"/>
            <person name="Wu L."/>
            <person name="Ma J."/>
        </authorList>
    </citation>
    <scope>NUCLEOTIDE SEQUENCE [LARGE SCALE GENOMIC DNA]</scope>
    <source>
        <strain evidence="3">JCM 18081</strain>
    </source>
</reference>
<dbReference type="Proteomes" id="UP001501265">
    <property type="component" value="Unassembled WGS sequence"/>
</dbReference>
<gene>
    <name evidence="2" type="ORF">GCM10023220_31760</name>
</gene>
<feature type="transmembrane region" description="Helical" evidence="1">
    <location>
        <begin position="41"/>
        <end position="61"/>
    </location>
</feature>
<feature type="transmembrane region" description="Helical" evidence="1">
    <location>
        <begin position="67"/>
        <end position="85"/>
    </location>
</feature>
<comment type="caution">
    <text evidence="2">The sequence shown here is derived from an EMBL/GenBank/DDBJ whole genome shotgun (WGS) entry which is preliminary data.</text>
</comment>
<dbReference type="EMBL" id="BAABIG010000026">
    <property type="protein sequence ID" value="GAA4800895.1"/>
    <property type="molecule type" value="Genomic_DNA"/>
</dbReference>